<dbReference type="Pfam" id="PF13489">
    <property type="entry name" value="Methyltransf_23"/>
    <property type="match status" value="1"/>
</dbReference>
<name>A0A369KRA1_9BACT</name>
<dbReference type="SUPFAM" id="SSF53335">
    <property type="entry name" value="S-adenosyl-L-methionine-dependent methyltransferases"/>
    <property type="match status" value="1"/>
</dbReference>
<organism evidence="1 2">
    <name type="scientific">Spirobacillus cienkowskii</name>
    <dbReference type="NCBI Taxonomy" id="495820"/>
    <lineage>
        <taxon>Bacteria</taxon>
        <taxon>Pseudomonadati</taxon>
        <taxon>Bdellovibrionota</taxon>
        <taxon>Oligoflexia</taxon>
        <taxon>Silvanigrellales</taxon>
        <taxon>Spirobacillus</taxon>
    </lineage>
</organism>
<comment type="caution">
    <text evidence="1">The sequence shown here is derived from an EMBL/GenBank/DDBJ whole genome shotgun (WGS) entry which is preliminary data.</text>
</comment>
<keyword evidence="1" id="KW-0808">Transferase</keyword>
<dbReference type="GO" id="GO:0032259">
    <property type="term" value="P:methylation"/>
    <property type="evidence" value="ECO:0007669"/>
    <property type="project" value="UniProtKB-KW"/>
</dbReference>
<protein>
    <submittedName>
        <fullName evidence="1">Methyltransferase domain-containing protein</fullName>
    </submittedName>
</protein>
<dbReference type="RefSeq" id="WP_338636207.1">
    <property type="nucleotide sequence ID" value="NZ_CP146516.1"/>
</dbReference>
<dbReference type="InterPro" id="IPR029063">
    <property type="entry name" value="SAM-dependent_MTases_sf"/>
</dbReference>
<proteinExistence type="predicted"/>
<evidence type="ECO:0000313" key="1">
    <source>
        <dbReference type="EMBL" id="RDB36122.1"/>
    </source>
</evidence>
<dbReference type="GO" id="GO:0008168">
    <property type="term" value="F:methyltransferase activity"/>
    <property type="evidence" value="ECO:0007669"/>
    <property type="project" value="UniProtKB-KW"/>
</dbReference>
<dbReference type="Gene3D" id="3.40.50.150">
    <property type="entry name" value="Vaccinia Virus protein VP39"/>
    <property type="match status" value="1"/>
</dbReference>
<dbReference type="AlphaFoldDB" id="A0A369KRA1"/>
<dbReference type="PANTHER" id="PTHR43861">
    <property type="entry name" value="TRANS-ACONITATE 2-METHYLTRANSFERASE-RELATED"/>
    <property type="match status" value="1"/>
</dbReference>
<reference evidence="1" key="1">
    <citation type="submission" date="2018-04" db="EMBL/GenBank/DDBJ databases">
        <title>Draft genome sequence of the Candidatus Spirobacillus cienkowskii, a pathogen of freshwater Daphnia species, reconstructed from hemolymph metagenomic reads.</title>
        <authorList>
            <person name="Bresciani L."/>
            <person name="Lemos L.N."/>
            <person name="Wale N."/>
            <person name="Lin J.Y."/>
            <person name="Fernandes G.R."/>
            <person name="Duffy M.A."/>
            <person name="Rodrigues J.M."/>
        </authorList>
    </citation>
    <scope>NUCLEOTIDE SEQUENCE [LARGE SCALE GENOMIC DNA]</scope>
    <source>
        <strain evidence="1">Binning01</strain>
    </source>
</reference>
<dbReference type="Proteomes" id="UP000253934">
    <property type="component" value="Unassembled WGS sequence"/>
</dbReference>
<gene>
    <name evidence="1" type="ORF">DCC88_06470</name>
</gene>
<dbReference type="EMBL" id="QOVW01000066">
    <property type="protein sequence ID" value="RDB36122.1"/>
    <property type="molecule type" value="Genomic_DNA"/>
</dbReference>
<accession>A0A369KRA1</accession>
<sequence>MELLKIEKMRRFYEIFPYPNRPLIVLPKIEAQFTAHGGFGFGIALGKTNIAYTIWKLSNDFSVFGGYANKKEWLCIFVELKNLFSDEKRILLVGCGTDEPVLFRKLHPKNEIIAIDLSRKAIEKAKKKISFLKIANFITKRVKTSKIEFLQGNAEVILNEKALGKFDFIQCFGVLHHQPDPLPLFSAMAQKLNSGGVLRLMVYSFHGRKLERRIQTRYQNIWSGFFQKKHFRFKILSHYALLRFWQFFNFLGFFASSRKRFYYLGAGSVSVADAFMHPSDPGIPLNLINEMAKKLELEMIYCEGKLEDRGYVLGFDDPISTWNKIVEADEKQELLTNPIIIFRKV</sequence>
<keyword evidence="2" id="KW-1185">Reference proteome</keyword>
<evidence type="ECO:0000313" key="2">
    <source>
        <dbReference type="Proteomes" id="UP000253934"/>
    </source>
</evidence>
<keyword evidence="1" id="KW-0489">Methyltransferase</keyword>
<dbReference type="CDD" id="cd02440">
    <property type="entry name" value="AdoMet_MTases"/>
    <property type="match status" value="1"/>
</dbReference>